<sequence>MGVFFFSKKEEIMEKRTVKVSFLVADDDLKNGDAKLVEFLEKDGFSEHNPIGYSPICPWIFVDLNQKLYGRAMIGVKFGTIIGDHAIREEEFYTIYKIYKQYEGKDLFTFKKERFDYND</sequence>
<organism evidence="1 2">
    <name type="scientific">Anaerococcus tetradius ATCC 35098</name>
    <dbReference type="NCBI Taxonomy" id="525255"/>
    <lineage>
        <taxon>Bacteria</taxon>
        <taxon>Bacillati</taxon>
        <taxon>Bacillota</taxon>
        <taxon>Tissierellia</taxon>
        <taxon>Tissierellales</taxon>
        <taxon>Peptoniphilaceae</taxon>
        <taxon>Anaerococcus</taxon>
    </lineage>
</organism>
<protein>
    <submittedName>
        <fullName evidence="1">Uncharacterized protein</fullName>
    </submittedName>
</protein>
<dbReference type="AlphaFoldDB" id="C2CG66"/>
<evidence type="ECO:0000313" key="1">
    <source>
        <dbReference type="EMBL" id="EEI83471.1"/>
    </source>
</evidence>
<gene>
    <name evidence="1" type="ORF">HMPREF0077_0476</name>
</gene>
<dbReference type="eggNOG" id="ENOG5030GM1">
    <property type="taxonomic scope" value="Bacteria"/>
</dbReference>
<comment type="caution">
    <text evidence="1">The sequence shown here is derived from an EMBL/GenBank/DDBJ whole genome shotgun (WGS) entry which is preliminary data.</text>
</comment>
<dbReference type="EMBL" id="ACGC01000015">
    <property type="protein sequence ID" value="EEI83471.1"/>
    <property type="molecule type" value="Genomic_DNA"/>
</dbReference>
<name>C2CG66_9FIRM</name>
<reference evidence="1 2" key="1">
    <citation type="submission" date="2009-01" db="EMBL/GenBank/DDBJ databases">
        <authorList>
            <person name="Qin X."/>
            <person name="Bachman B."/>
            <person name="Battles P."/>
            <person name="Bell A."/>
            <person name="Bess C."/>
            <person name="Bickham C."/>
            <person name="Chaboub L."/>
            <person name="Chen D."/>
            <person name="Coyle M."/>
            <person name="Deiros D.R."/>
            <person name="Dinh H."/>
            <person name="Forbes L."/>
            <person name="Fowler G."/>
            <person name="Francisco L."/>
            <person name="Fu Q."/>
            <person name="Gubbala S."/>
            <person name="Hale W."/>
            <person name="Han Y."/>
            <person name="Hemphill L."/>
            <person name="Highlander S.K."/>
            <person name="Hirani K."/>
            <person name="Hogues M."/>
            <person name="Jackson L."/>
            <person name="Jakkamsetti A."/>
            <person name="Javaid M."/>
            <person name="Jiang H."/>
            <person name="Korchina V."/>
            <person name="Kovar C."/>
            <person name="Lara F."/>
            <person name="Lee S."/>
            <person name="Mata R."/>
            <person name="Mathew T."/>
            <person name="Moen C."/>
            <person name="Morales K."/>
            <person name="Munidasa M."/>
            <person name="Nazareth L."/>
            <person name="Ngo R."/>
            <person name="Nguyen L."/>
            <person name="Okwuonu G."/>
            <person name="Ongeri F."/>
            <person name="Patil S."/>
            <person name="Petrosino J."/>
            <person name="Pham C."/>
            <person name="Pham P."/>
            <person name="Pu L.-L."/>
            <person name="Puazo M."/>
            <person name="Raj R."/>
            <person name="Reid J."/>
            <person name="Rouhana J."/>
            <person name="Saada N."/>
            <person name="Shang Y."/>
            <person name="Simmons D."/>
            <person name="Thornton R."/>
            <person name="Warren J."/>
            <person name="Weissenberger G."/>
            <person name="Zhang J."/>
            <person name="Zhang L."/>
            <person name="Zhou C."/>
            <person name="Zhu D."/>
            <person name="Muzny D."/>
            <person name="Worley K."/>
            <person name="Gibbs R."/>
        </authorList>
    </citation>
    <scope>NUCLEOTIDE SEQUENCE [LARGE SCALE GENOMIC DNA]</scope>
    <source>
        <strain evidence="1 2">ATCC 35098</strain>
    </source>
</reference>
<evidence type="ECO:0000313" key="2">
    <source>
        <dbReference type="Proteomes" id="UP000003744"/>
    </source>
</evidence>
<accession>C2CG66</accession>
<dbReference type="HOGENOM" id="CLU_2056467_0_0_9"/>
<proteinExistence type="predicted"/>
<dbReference type="Proteomes" id="UP000003744">
    <property type="component" value="Unassembled WGS sequence"/>
</dbReference>